<sequence>MIRFSDSDEDEQIEKLVKTFDGVVVQKHQSWQYSGPKTLGLKDFLCRKCDDVIQEPKIMACCNRAFCQECLTPENRYHHDTYNLHLTEKCPVCQPSKPTPYHEPSKFYLKTLKSLKVKCRDKACQQTVSYSDIKEHLKKNCLGWARCDCCAAEYQICEGHGCVRSIRKDVEKAKEYLKKQQIKIDALDERLPRIW</sequence>
<dbReference type="Gene3D" id="3.30.40.10">
    <property type="entry name" value="Zinc/RING finger domain, C3HC4 (zinc finger)"/>
    <property type="match status" value="1"/>
</dbReference>
<name>A0ABN7SI34_OIKDI</name>
<accession>A0ABN7SI34</accession>
<dbReference type="InterPro" id="IPR013083">
    <property type="entry name" value="Znf_RING/FYVE/PHD"/>
</dbReference>
<evidence type="ECO:0000256" key="2">
    <source>
        <dbReference type="ARBA" id="ARBA00022771"/>
    </source>
</evidence>
<dbReference type="Proteomes" id="UP001158576">
    <property type="component" value="Chromosome XSR"/>
</dbReference>
<evidence type="ECO:0000313" key="6">
    <source>
        <dbReference type="EMBL" id="CAG5095612.1"/>
    </source>
</evidence>
<organism evidence="6 7">
    <name type="scientific">Oikopleura dioica</name>
    <name type="common">Tunicate</name>
    <dbReference type="NCBI Taxonomy" id="34765"/>
    <lineage>
        <taxon>Eukaryota</taxon>
        <taxon>Metazoa</taxon>
        <taxon>Chordata</taxon>
        <taxon>Tunicata</taxon>
        <taxon>Appendicularia</taxon>
        <taxon>Copelata</taxon>
        <taxon>Oikopleuridae</taxon>
        <taxon>Oikopleura</taxon>
    </lineage>
</organism>
<reference evidence="6 7" key="1">
    <citation type="submission" date="2021-04" db="EMBL/GenBank/DDBJ databases">
        <authorList>
            <person name="Bliznina A."/>
        </authorList>
    </citation>
    <scope>NUCLEOTIDE SEQUENCE [LARGE SCALE GENOMIC DNA]</scope>
</reference>
<dbReference type="InterPro" id="IPR001841">
    <property type="entry name" value="Znf_RING"/>
</dbReference>
<evidence type="ECO:0000313" key="7">
    <source>
        <dbReference type="Proteomes" id="UP001158576"/>
    </source>
</evidence>
<keyword evidence="2 4" id="KW-0863">Zinc-finger</keyword>
<keyword evidence="1" id="KW-0479">Metal-binding</keyword>
<protein>
    <submittedName>
        <fullName evidence="6">Oidioi.mRNA.OKI2018_I69.XSR.g14261.t1.cds</fullName>
    </submittedName>
</protein>
<evidence type="ECO:0000256" key="4">
    <source>
        <dbReference type="PROSITE-ProRule" id="PRU00175"/>
    </source>
</evidence>
<feature type="domain" description="RING-type" evidence="5">
    <location>
        <begin position="46"/>
        <end position="94"/>
    </location>
</feature>
<evidence type="ECO:0000256" key="3">
    <source>
        <dbReference type="ARBA" id="ARBA00022833"/>
    </source>
</evidence>
<evidence type="ECO:0000259" key="5">
    <source>
        <dbReference type="PROSITE" id="PS50089"/>
    </source>
</evidence>
<dbReference type="PROSITE" id="PS50089">
    <property type="entry name" value="ZF_RING_2"/>
    <property type="match status" value="1"/>
</dbReference>
<keyword evidence="7" id="KW-1185">Reference proteome</keyword>
<dbReference type="SUPFAM" id="SSF57850">
    <property type="entry name" value="RING/U-box"/>
    <property type="match status" value="1"/>
</dbReference>
<dbReference type="EMBL" id="OU015569">
    <property type="protein sequence ID" value="CAG5095612.1"/>
    <property type="molecule type" value="Genomic_DNA"/>
</dbReference>
<keyword evidence="3" id="KW-0862">Zinc</keyword>
<proteinExistence type="predicted"/>
<gene>
    <name evidence="6" type="ORF">OKIOD_LOCUS5819</name>
</gene>
<evidence type="ECO:0000256" key="1">
    <source>
        <dbReference type="ARBA" id="ARBA00022723"/>
    </source>
</evidence>